<dbReference type="EMBL" id="JADWDJ010000005">
    <property type="protein sequence ID" value="KAG5281172.1"/>
    <property type="molecule type" value="Genomic_DNA"/>
</dbReference>
<organism evidence="7 8">
    <name type="scientific">Alosa alosa</name>
    <name type="common">allis shad</name>
    <dbReference type="NCBI Taxonomy" id="278164"/>
    <lineage>
        <taxon>Eukaryota</taxon>
        <taxon>Metazoa</taxon>
        <taxon>Chordata</taxon>
        <taxon>Craniata</taxon>
        <taxon>Vertebrata</taxon>
        <taxon>Euteleostomi</taxon>
        <taxon>Actinopterygii</taxon>
        <taxon>Neopterygii</taxon>
        <taxon>Teleostei</taxon>
        <taxon>Clupei</taxon>
        <taxon>Clupeiformes</taxon>
        <taxon>Clupeoidei</taxon>
        <taxon>Clupeidae</taxon>
        <taxon>Alosa</taxon>
    </lineage>
</organism>
<protein>
    <submittedName>
        <fullName evidence="7">Uncharacterized protein</fullName>
    </submittedName>
</protein>
<dbReference type="Pfam" id="PF03055">
    <property type="entry name" value="RPE65"/>
    <property type="match status" value="1"/>
</dbReference>
<keyword evidence="3 4" id="KW-0408">Iron</keyword>
<dbReference type="InterPro" id="IPR004294">
    <property type="entry name" value="Carotenoid_Oase"/>
</dbReference>
<comment type="caution">
    <text evidence="7">The sequence shown here is derived from an EMBL/GenBank/DDBJ whole genome shotgun (WGS) entry which is preliminary data.</text>
</comment>
<feature type="binding site" evidence="4">
    <location>
        <position position="263"/>
    </location>
    <ligand>
        <name>Fe cation</name>
        <dbReference type="ChEBI" id="CHEBI:24875"/>
        <note>catalytic</note>
    </ligand>
</feature>
<evidence type="ECO:0000256" key="4">
    <source>
        <dbReference type="PIRSR" id="PIRSR604294-1"/>
    </source>
</evidence>
<dbReference type="PANTHER" id="PTHR10543:SF107">
    <property type="entry name" value="BETA-CAROTENE 15, 15-DIOXYGENASE 2"/>
    <property type="match status" value="1"/>
</dbReference>
<dbReference type="GO" id="GO:0005739">
    <property type="term" value="C:mitochondrion"/>
    <property type="evidence" value="ECO:0007669"/>
    <property type="project" value="TreeGrafter"/>
</dbReference>
<evidence type="ECO:0000256" key="3">
    <source>
        <dbReference type="ARBA" id="ARBA00023004"/>
    </source>
</evidence>
<dbReference type="AlphaFoldDB" id="A0AAV6H587"/>
<keyword evidence="2 4" id="KW-0479">Metal-binding</keyword>
<feature type="region of interest" description="Disordered" evidence="6">
    <location>
        <begin position="54"/>
        <end position="85"/>
    </location>
</feature>
<evidence type="ECO:0000256" key="5">
    <source>
        <dbReference type="RuleBase" id="RU003799"/>
    </source>
</evidence>
<keyword evidence="8" id="KW-1185">Reference proteome</keyword>
<dbReference type="GO" id="GO:0010436">
    <property type="term" value="F:carotenoid dioxygenase activity"/>
    <property type="evidence" value="ECO:0007669"/>
    <property type="project" value="TreeGrafter"/>
</dbReference>
<dbReference type="PANTHER" id="PTHR10543">
    <property type="entry name" value="BETA-CAROTENE DIOXYGENASE"/>
    <property type="match status" value="1"/>
</dbReference>
<comment type="similarity">
    <text evidence="1 5">Belongs to the carotenoid oxygenase family.</text>
</comment>
<gene>
    <name evidence="7" type="ORF">AALO_G00068200</name>
</gene>
<accession>A0AAV6H587</accession>
<proteinExistence type="inferred from homology"/>
<dbReference type="GO" id="GO:0003834">
    <property type="term" value="F:beta-carotene 15,15'-dioxygenase activity"/>
    <property type="evidence" value="ECO:0007669"/>
    <property type="project" value="TreeGrafter"/>
</dbReference>
<dbReference type="GO" id="GO:0046872">
    <property type="term" value="F:metal ion binding"/>
    <property type="evidence" value="ECO:0007669"/>
    <property type="project" value="UniProtKB-KW"/>
</dbReference>
<dbReference type="GO" id="GO:0016121">
    <property type="term" value="P:carotene catabolic process"/>
    <property type="evidence" value="ECO:0007669"/>
    <property type="project" value="TreeGrafter"/>
</dbReference>
<feature type="binding site" evidence="4">
    <location>
        <position position="326"/>
    </location>
    <ligand>
        <name>Fe cation</name>
        <dbReference type="ChEBI" id="CHEBI:24875"/>
        <note>catalytic</note>
    </ligand>
</feature>
<reference evidence="7" key="1">
    <citation type="submission" date="2020-10" db="EMBL/GenBank/DDBJ databases">
        <title>Chromosome-scale genome assembly of the Allis shad, Alosa alosa.</title>
        <authorList>
            <person name="Margot Z."/>
            <person name="Christophe K."/>
            <person name="Cabau C."/>
            <person name="Louis A."/>
            <person name="Berthelot C."/>
            <person name="Parey E."/>
            <person name="Roest Crollius H."/>
            <person name="Montfort J."/>
            <person name="Robinson-Rechavi M."/>
            <person name="Bucao C."/>
            <person name="Bouchez O."/>
            <person name="Gislard M."/>
            <person name="Lluch J."/>
            <person name="Milhes M."/>
            <person name="Lampietro C."/>
            <person name="Lopez Roques C."/>
            <person name="Donnadieu C."/>
            <person name="Braasch I."/>
            <person name="Desvignes T."/>
            <person name="Postlethwait J."/>
            <person name="Bobe J."/>
            <person name="Guiguen Y."/>
        </authorList>
    </citation>
    <scope>NUCLEOTIDE SEQUENCE</scope>
    <source>
        <strain evidence="7">M-15738</strain>
        <tissue evidence="7">Blood</tissue>
    </source>
</reference>
<evidence type="ECO:0000256" key="6">
    <source>
        <dbReference type="SAM" id="MobiDB-lite"/>
    </source>
</evidence>
<feature type="binding site" evidence="4">
    <location>
        <position position="614"/>
    </location>
    <ligand>
        <name>Fe cation</name>
        <dbReference type="ChEBI" id="CHEBI:24875"/>
        <note>catalytic</note>
    </ligand>
</feature>
<feature type="binding site" evidence="4">
    <location>
        <position position="397"/>
    </location>
    <ligand>
        <name>Fe cation</name>
        <dbReference type="ChEBI" id="CHEBI:24875"/>
        <note>catalytic</note>
    </ligand>
</feature>
<evidence type="ECO:0000256" key="2">
    <source>
        <dbReference type="ARBA" id="ARBA00022723"/>
    </source>
</evidence>
<sequence>MIKPTLLQLSKARIIVLSRNNLMKRTWTSAWTRGVQYSSCDVRQLHMTRVQSSTGVRATAAAAQPAMPKPKPSAQPSISAPAQKTRPVVSGLECIKPLVSTVEETPELIGTTVKGTIPSWVHGSFLRNGPGKFEFGENRYTHWFDGMALMHRFYIKDGEVTYCSRFLRSDSYVKNSEKNRIVVTEFGTLAMPDPCKNIFARFFSRFQVPKATDNASVNFVKYKGDYYVSTETNYMRMIDPQSLETKDKVDWSKFVAVNAATAHPHYDRDGTTYNLGNSYGKGGFFYNIVRVPLPKEKVEKDEADLSGAEVLCSIPASDSRRPSYYHSFAMSENYVVFIEQPIKLDLLKFMLYRIQGKSFHKVMEWDPSLETIFHVVDKRTGKESKVTYYGNAMFTLHQINAYEDQGQLVMDMCCGDDGAVIGDFTLENLSKASGEELDKFYNGLCTNLPRRYVLPLDVNDQTPVNENMVTLPFCTAKAVKMADGRIYCVHENLYGDDLLAFGGLEFPQINYNNYNTRKYRYYYSCGFGHVFSDSLLKMDVETKELKSWRYPGLYPSEPVFVPSPEATDEDDGVVMSVIITPREEKSTFLLVLDAKTFTELGRAEVPVNIPYGTHGVFNDRA</sequence>
<dbReference type="GO" id="GO:0042574">
    <property type="term" value="P:retinal metabolic process"/>
    <property type="evidence" value="ECO:0007669"/>
    <property type="project" value="TreeGrafter"/>
</dbReference>
<evidence type="ECO:0000313" key="7">
    <source>
        <dbReference type="EMBL" id="KAG5281172.1"/>
    </source>
</evidence>
<name>A0AAV6H587_9TELE</name>
<comment type="cofactor">
    <cofactor evidence="4">
        <name>Fe(2+)</name>
        <dbReference type="ChEBI" id="CHEBI:29033"/>
    </cofactor>
    <text evidence="4">Binds 1 Fe(2+) ion per subunit.</text>
</comment>
<evidence type="ECO:0000313" key="8">
    <source>
        <dbReference type="Proteomes" id="UP000823561"/>
    </source>
</evidence>
<dbReference type="Proteomes" id="UP000823561">
    <property type="component" value="Chromosome 5"/>
</dbReference>
<evidence type="ECO:0000256" key="1">
    <source>
        <dbReference type="ARBA" id="ARBA00006787"/>
    </source>
</evidence>